<comment type="caution">
    <text evidence="2">The sequence shown here is derived from an EMBL/GenBank/DDBJ whole genome shotgun (WGS) entry which is preliminary data.</text>
</comment>
<dbReference type="Proteomes" id="UP001153269">
    <property type="component" value="Unassembled WGS sequence"/>
</dbReference>
<evidence type="ECO:0000256" key="1">
    <source>
        <dbReference type="SAM" id="MobiDB-lite"/>
    </source>
</evidence>
<dbReference type="EMBL" id="CADEAL010004249">
    <property type="protein sequence ID" value="CAB1455328.1"/>
    <property type="molecule type" value="Genomic_DNA"/>
</dbReference>
<feature type="compositionally biased region" description="Basic and acidic residues" evidence="1">
    <location>
        <begin position="36"/>
        <end position="49"/>
    </location>
</feature>
<protein>
    <submittedName>
        <fullName evidence="2">Uncharacterized protein</fullName>
    </submittedName>
</protein>
<evidence type="ECO:0000313" key="2">
    <source>
        <dbReference type="EMBL" id="CAB1455328.1"/>
    </source>
</evidence>
<keyword evidence="3" id="KW-1185">Reference proteome</keyword>
<organism evidence="2 3">
    <name type="scientific">Pleuronectes platessa</name>
    <name type="common">European plaice</name>
    <dbReference type="NCBI Taxonomy" id="8262"/>
    <lineage>
        <taxon>Eukaryota</taxon>
        <taxon>Metazoa</taxon>
        <taxon>Chordata</taxon>
        <taxon>Craniata</taxon>
        <taxon>Vertebrata</taxon>
        <taxon>Euteleostomi</taxon>
        <taxon>Actinopterygii</taxon>
        <taxon>Neopterygii</taxon>
        <taxon>Teleostei</taxon>
        <taxon>Neoteleostei</taxon>
        <taxon>Acanthomorphata</taxon>
        <taxon>Carangaria</taxon>
        <taxon>Pleuronectiformes</taxon>
        <taxon>Pleuronectoidei</taxon>
        <taxon>Pleuronectidae</taxon>
        <taxon>Pleuronectes</taxon>
    </lineage>
</organism>
<accession>A0A9N7VQH8</accession>
<reference evidence="2" key="1">
    <citation type="submission" date="2020-03" db="EMBL/GenBank/DDBJ databases">
        <authorList>
            <person name="Weist P."/>
        </authorList>
    </citation>
    <scope>NUCLEOTIDE SEQUENCE</scope>
</reference>
<feature type="region of interest" description="Disordered" evidence="1">
    <location>
        <begin position="30"/>
        <end position="63"/>
    </location>
</feature>
<gene>
    <name evidence="2" type="ORF">PLEPLA_LOCUS43103</name>
</gene>
<evidence type="ECO:0000313" key="3">
    <source>
        <dbReference type="Proteomes" id="UP001153269"/>
    </source>
</evidence>
<proteinExistence type="predicted"/>
<name>A0A9N7VQH8_PLEPL</name>
<sequence length="81" mass="9262">MLWAGLSSSGIQAISIVHWVGPGRNWSINRRRRRAAEKEKSEKQPEPRIRRTCRPGHRDTARPPSRLCGRTCNLQTALLCE</sequence>
<dbReference type="AlphaFoldDB" id="A0A9N7VQH8"/>